<organism evidence="1 2">
    <name type="scientific">Lentilactobacillus kosonis</name>
    <dbReference type="NCBI Taxonomy" id="2810561"/>
    <lineage>
        <taxon>Bacteria</taxon>
        <taxon>Bacillati</taxon>
        <taxon>Bacillota</taxon>
        <taxon>Bacilli</taxon>
        <taxon>Lactobacillales</taxon>
        <taxon>Lactobacillaceae</taxon>
        <taxon>Lentilactobacillus</taxon>
    </lineage>
</organism>
<evidence type="ECO:0000313" key="1">
    <source>
        <dbReference type="EMBL" id="GAY74307.1"/>
    </source>
</evidence>
<evidence type="ECO:0000313" key="2">
    <source>
        <dbReference type="Proteomes" id="UP000286974"/>
    </source>
</evidence>
<dbReference type="EMBL" id="BEXA01000008">
    <property type="protein sequence ID" value="GAY74307.1"/>
    <property type="molecule type" value="Genomic_DNA"/>
</dbReference>
<dbReference type="Proteomes" id="UP000286974">
    <property type="component" value="Unassembled WGS sequence"/>
</dbReference>
<name>A0A401FPP2_9LACO</name>
<sequence>MDTDNHKNNSQMDLQKIAELMDSLLTSDCSFEDTKVSIWLSMNHELNFMTSGYHKWIDNQNEFDFKTAVVKYLSN</sequence>
<comment type="caution">
    <text evidence="1">The sequence shown here is derived from an EMBL/GenBank/DDBJ whole genome shotgun (WGS) entry which is preliminary data.</text>
</comment>
<accession>A0A401FPP2</accession>
<gene>
    <name evidence="1" type="ORF">NBRC111893_2453</name>
</gene>
<dbReference type="RefSeq" id="WP_125008969.1">
    <property type="nucleotide sequence ID" value="NZ_BEXA01000008.1"/>
</dbReference>
<protein>
    <submittedName>
        <fullName evidence="1">Uncharacterized protein</fullName>
    </submittedName>
</protein>
<reference evidence="1 2" key="1">
    <citation type="submission" date="2017-11" db="EMBL/GenBank/DDBJ databases">
        <title>Draft Genome Sequence of Lactobacillus curieae NBRC 111893 isolated from Koso, a Japanese sugar-Vegetable Fermented Beverage.</title>
        <authorList>
            <person name="Chiou T.Y."/>
            <person name="Oshima K."/>
            <person name="Suda W."/>
            <person name="Hattori M."/>
            <person name="Takahashi T."/>
        </authorList>
    </citation>
    <scope>NUCLEOTIDE SEQUENCE [LARGE SCALE GENOMIC DNA]</scope>
    <source>
        <strain evidence="1 2">NBRC111893</strain>
    </source>
</reference>
<proteinExistence type="predicted"/>
<dbReference type="AlphaFoldDB" id="A0A401FPP2"/>
<keyword evidence="2" id="KW-1185">Reference proteome</keyword>